<gene>
    <name evidence="3" type="ORF">L207DRAFT_572821</name>
</gene>
<sequence length="538" mass="59741">MDSTTPQPAITAHEPIRVFDQAIKGKTLQEYLEATTESTGKQFGFPGDGGNVTYYSPQQIGWMAQGATKIYRDAGLPCEPQVIGLRARSSIEWVVSFLALIRGGHTVLVLSPVMPLEKIAILMQKAAVDIVIDGTKDWHSLGEKLEKNFIAIAPADKLTGKLEYDNDSYRQSWTHIRATDPAIIMPSSGSTGLPKLIPKTHIEVLTKLAAMPTRVLEWRYFVGSWMHYIGGIYCLLYTFAKDSPSVWPSESTSFDPKDYQKILSHSAPDIAWFNPVVLKLASSTEEGLEVLRRCKLVVTAGQVCPKQLGDNLVAAGVRLRNEYGMTELAVGLGSVPGDTDWEYLQPDPFSAPHVEFRPLPRTEGSAQELYEFIVLPTHPTQNKALANDEDGAFHAGDVFIKHPNKPLFKCLGRASDDFKILHRGQLVWVNVVAYENCIMAENDDILQEAVVFGNNRPYPGVLLFTKPGCRLAVGSVVERIWAAIQRDINGKLPVDIRKSMILVVPDFIMPRTGKGNFIRPEVYLRNESIIQTAYDTDT</sequence>
<dbReference type="SUPFAM" id="SSF56801">
    <property type="entry name" value="Acetyl-CoA synthetase-like"/>
    <property type="match status" value="1"/>
</dbReference>
<protein>
    <submittedName>
        <fullName evidence="3">Acetyl-CoA synthetase-like protein</fullName>
    </submittedName>
</protein>
<accession>A0A2J6QZE2</accession>
<dbReference type="GO" id="GO:0006631">
    <property type="term" value="P:fatty acid metabolic process"/>
    <property type="evidence" value="ECO:0007669"/>
    <property type="project" value="TreeGrafter"/>
</dbReference>
<proteinExistence type="inferred from homology"/>
<name>A0A2J6QZE2_HYAVF</name>
<evidence type="ECO:0000259" key="2">
    <source>
        <dbReference type="Pfam" id="PF00501"/>
    </source>
</evidence>
<comment type="similarity">
    <text evidence="1">Belongs to the ATP-dependent AMP-binding enzyme family.</text>
</comment>
<dbReference type="Pfam" id="PF23562">
    <property type="entry name" value="AMP-binding_C_3"/>
    <property type="match status" value="1"/>
</dbReference>
<dbReference type="GO" id="GO:0031956">
    <property type="term" value="F:medium-chain fatty acid-CoA ligase activity"/>
    <property type="evidence" value="ECO:0007669"/>
    <property type="project" value="TreeGrafter"/>
</dbReference>
<dbReference type="EMBL" id="KZ613962">
    <property type="protein sequence ID" value="PMD31637.1"/>
    <property type="molecule type" value="Genomic_DNA"/>
</dbReference>
<evidence type="ECO:0000313" key="4">
    <source>
        <dbReference type="Proteomes" id="UP000235786"/>
    </source>
</evidence>
<reference evidence="3 4" key="1">
    <citation type="submission" date="2016-04" db="EMBL/GenBank/DDBJ databases">
        <title>A degradative enzymes factory behind the ericoid mycorrhizal symbiosis.</title>
        <authorList>
            <consortium name="DOE Joint Genome Institute"/>
            <person name="Martino E."/>
            <person name="Morin E."/>
            <person name="Grelet G."/>
            <person name="Kuo A."/>
            <person name="Kohler A."/>
            <person name="Daghino S."/>
            <person name="Barry K."/>
            <person name="Choi C."/>
            <person name="Cichocki N."/>
            <person name="Clum A."/>
            <person name="Copeland A."/>
            <person name="Hainaut M."/>
            <person name="Haridas S."/>
            <person name="Labutti K."/>
            <person name="Lindquist E."/>
            <person name="Lipzen A."/>
            <person name="Khouja H.-R."/>
            <person name="Murat C."/>
            <person name="Ohm R."/>
            <person name="Olson A."/>
            <person name="Spatafora J."/>
            <person name="Veneault-Fourrey C."/>
            <person name="Henrissat B."/>
            <person name="Grigoriev I."/>
            <person name="Martin F."/>
            <person name="Perotto S."/>
        </authorList>
    </citation>
    <scope>NUCLEOTIDE SEQUENCE [LARGE SCALE GENOMIC DNA]</scope>
    <source>
        <strain evidence="3 4">F</strain>
    </source>
</reference>
<dbReference type="AlphaFoldDB" id="A0A2J6QZE2"/>
<dbReference type="InterPro" id="IPR042099">
    <property type="entry name" value="ANL_N_sf"/>
</dbReference>
<dbReference type="Proteomes" id="UP000235786">
    <property type="component" value="Unassembled WGS sequence"/>
</dbReference>
<dbReference type="OrthoDB" id="3531122at2759"/>
<dbReference type="STRING" id="1149755.A0A2J6QZE2"/>
<dbReference type="PROSITE" id="PS00455">
    <property type="entry name" value="AMP_BINDING"/>
    <property type="match status" value="1"/>
</dbReference>
<evidence type="ECO:0000256" key="1">
    <source>
        <dbReference type="ARBA" id="ARBA00006432"/>
    </source>
</evidence>
<organism evidence="3 4">
    <name type="scientific">Hyaloscypha variabilis (strain UAMH 11265 / GT02V1 / F)</name>
    <name type="common">Meliniomyces variabilis</name>
    <dbReference type="NCBI Taxonomy" id="1149755"/>
    <lineage>
        <taxon>Eukaryota</taxon>
        <taxon>Fungi</taxon>
        <taxon>Dikarya</taxon>
        <taxon>Ascomycota</taxon>
        <taxon>Pezizomycotina</taxon>
        <taxon>Leotiomycetes</taxon>
        <taxon>Helotiales</taxon>
        <taxon>Hyaloscyphaceae</taxon>
        <taxon>Hyaloscypha</taxon>
        <taxon>Hyaloscypha variabilis</taxon>
    </lineage>
</organism>
<dbReference type="InterPro" id="IPR000873">
    <property type="entry name" value="AMP-dep_synth/lig_dom"/>
</dbReference>
<dbReference type="PANTHER" id="PTHR43201:SF8">
    <property type="entry name" value="ACYL-COA SYNTHETASE FAMILY MEMBER 3"/>
    <property type="match status" value="1"/>
</dbReference>
<feature type="domain" description="AMP-dependent synthetase/ligase" evidence="2">
    <location>
        <begin position="81"/>
        <end position="344"/>
    </location>
</feature>
<keyword evidence="4" id="KW-1185">Reference proteome</keyword>
<dbReference type="InterPro" id="IPR020845">
    <property type="entry name" value="AMP-binding_CS"/>
</dbReference>
<dbReference type="Gene3D" id="3.40.50.12780">
    <property type="entry name" value="N-terminal domain of ligase-like"/>
    <property type="match status" value="1"/>
</dbReference>
<dbReference type="PANTHER" id="PTHR43201">
    <property type="entry name" value="ACYL-COA SYNTHETASE"/>
    <property type="match status" value="1"/>
</dbReference>
<dbReference type="Pfam" id="PF00501">
    <property type="entry name" value="AMP-binding"/>
    <property type="match status" value="1"/>
</dbReference>
<evidence type="ECO:0000313" key="3">
    <source>
        <dbReference type="EMBL" id="PMD31637.1"/>
    </source>
</evidence>